<dbReference type="STRING" id="471852.Tcur_0944"/>
<gene>
    <name evidence="2" type="ordered locus">Tcur_0944</name>
</gene>
<dbReference type="EMBL" id="CP001738">
    <property type="protein sequence ID" value="ACY96530.1"/>
    <property type="molecule type" value="Genomic_DNA"/>
</dbReference>
<dbReference type="NCBIfam" id="TIGR01868">
    <property type="entry name" value="casD_Cas5e"/>
    <property type="match status" value="1"/>
</dbReference>
<evidence type="ECO:0000313" key="2">
    <source>
        <dbReference type="EMBL" id="ACY96530.1"/>
    </source>
</evidence>
<reference evidence="2 3" key="1">
    <citation type="journal article" date="2011" name="Stand. Genomic Sci.">
        <title>Complete genome sequence of Thermomonospora curvata type strain (B9).</title>
        <authorList>
            <person name="Chertkov O."/>
            <person name="Sikorski J."/>
            <person name="Nolan M."/>
            <person name="Lapidus A."/>
            <person name="Lucas S."/>
            <person name="Del Rio T.G."/>
            <person name="Tice H."/>
            <person name="Cheng J.F."/>
            <person name="Goodwin L."/>
            <person name="Pitluck S."/>
            <person name="Liolios K."/>
            <person name="Ivanova N."/>
            <person name="Mavromatis K."/>
            <person name="Mikhailova N."/>
            <person name="Ovchinnikova G."/>
            <person name="Pati A."/>
            <person name="Chen A."/>
            <person name="Palaniappan K."/>
            <person name="Djao O.D."/>
            <person name="Land M."/>
            <person name="Hauser L."/>
            <person name="Chang Y.J."/>
            <person name="Jeffries C.D."/>
            <person name="Brettin T."/>
            <person name="Han C."/>
            <person name="Detter J.C."/>
            <person name="Rohde M."/>
            <person name="Goker M."/>
            <person name="Woyke T."/>
            <person name="Bristow J."/>
            <person name="Eisen J.A."/>
            <person name="Markowitz V."/>
            <person name="Hugenholtz P."/>
            <person name="Klenk H.P."/>
            <person name="Kyrpides N.C."/>
        </authorList>
    </citation>
    <scope>NUCLEOTIDE SEQUENCE [LARGE SCALE GENOMIC DNA]</scope>
    <source>
        <strain evidence="3">ATCC 19995 / DSM 43183 / JCM 3096 / KCTC 9072 / NBRC 15933 / NCIMB 10081 / Henssen B9</strain>
    </source>
</reference>
<sequence length="273" mass="30423">MNAPPTTGLLLHLSGPLQSWGERSRFNQRDTATAPTRSGLIGMIAAAFGRRRTEPVTDLRALRFTVRIDRPGTLLRDFHTVGGGMPRDLTVITAEGKRRAADTATVTSDRYYLQDAAFTVAVTADDPALLDRCAQALRAPRWPLYLGRRSCPPNAPLLLTVLRTDPVTALIDLPLARTAPRDRGDVLVEFRSDTPFESRAWPSAPEDEQVYTEAQDEPVSFQPHHRRFQTRPIYRRHLRLPADRCAGLGVKYLSAVIEHLQSEQPSENTPVTP</sequence>
<dbReference type="Gene3D" id="3.30.70.2660">
    <property type="match status" value="1"/>
</dbReference>
<evidence type="ECO:0000313" key="3">
    <source>
        <dbReference type="Proteomes" id="UP000001918"/>
    </source>
</evidence>
<keyword evidence="3" id="KW-1185">Reference proteome</keyword>
<dbReference type="GO" id="GO:0003723">
    <property type="term" value="F:RNA binding"/>
    <property type="evidence" value="ECO:0007669"/>
    <property type="project" value="InterPro"/>
</dbReference>
<dbReference type="AlphaFoldDB" id="D1A6Q5"/>
<protein>
    <submittedName>
        <fullName evidence="2">CRISPR-associated protein Cas5 family</fullName>
    </submittedName>
</protein>
<dbReference type="HOGENOM" id="CLU_084726_1_0_11"/>
<dbReference type="Proteomes" id="UP000001918">
    <property type="component" value="Chromosome"/>
</dbReference>
<dbReference type="OrthoDB" id="3189549at2"/>
<dbReference type="GO" id="GO:0043571">
    <property type="term" value="P:maintenance of CRISPR repeat elements"/>
    <property type="evidence" value="ECO:0007669"/>
    <property type="project" value="InterPro"/>
</dbReference>
<evidence type="ECO:0000256" key="1">
    <source>
        <dbReference type="ARBA" id="ARBA00023118"/>
    </source>
</evidence>
<accession>D1A6Q5</accession>
<dbReference type="CDD" id="cd09756">
    <property type="entry name" value="Cas5_I-E"/>
    <property type="match status" value="1"/>
</dbReference>
<dbReference type="RefSeq" id="WP_012851314.1">
    <property type="nucleotide sequence ID" value="NC_013510.1"/>
</dbReference>
<name>D1A6Q5_THECD</name>
<dbReference type="InterPro" id="IPR021124">
    <property type="entry name" value="CRISPR-assoc_prot_Cas5"/>
</dbReference>
<dbReference type="eggNOG" id="ENOG502ZBPB">
    <property type="taxonomic scope" value="Bacteria"/>
</dbReference>
<proteinExistence type="predicted"/>
<organism evidence="2 3">
    <name type="scientific">Thermomonospora curvata (strain ATCC 19995 / DSM 43183 / JCM 3096 / KCTC 9072 / NBRC 15933 / NCIMB 10081 / Henssen B9)</name>
    <dbReference type="NCBI Taxonomy" id="471852"/>
    <lineage>
        <taxon>Bacteria</taxon>
        <taxon>Bacillati</taxon>
        <taxon>Actinomycetota</taxon>
        <taxon>Actinomycetes</taxon>
        <taxon>Streptosporangiales</taxon>
        <taxon>Thermomonosporaceae</taxon>
        <taxon>Thermomonospora</taxon>
    </lineage>
</organism>
<dbReference type="Pfam" id="PF09704">
    <property type="entry name" value="Cas_Cas5d"/>
    <property type="match status" value="1"/>
</dbReference>
<dbReference type="NCBIfam" id="TIGR02593">
    <property type="entry name" value="CRISPR_cas5"/>
    <property type="match status" value="1"/>
</dbReference>
<keyword evidence="1" id="KW-0051">Antiviral defense</keyword>
<dbReference type="InterPro" id="IPR010147">
    <property type="entry name" value="CRISPR-assoc_prot_CasD"/>
</dbReference>
<dbReference type="GO" id="GO:0051607">
    <property type="term" value="P:defense response to virus"/>
    <property type="evidence" value="ECO:0007669"/>
    <property type="project" value="UniProtKB-KW"/>
</dbReference>
<dbReference type="KEGG" id="tcu:Tcur_0944"/>
<dbReference type="InterPro" id="IPR013422">
    <property type="entry name" value="CRISPR-assoc_prot_Cas5_N"/>
</dbReference>